<evidence type="ECO:0000256" key="1">
    <source>
        <dbReference type="SAM" id="MobiDB-lite"/>
    </source>
</evidence>
<comment type="caution">
    <text evidence="2">The sequence shown here is derived from an EMBL/GenBank/DDBJ whole genome shotgun (WGS) entry which is preliminary data.</text>
</comment>
<sequence length="87" mass="9241">MAKSETLNYTVISAFNDKQTNDLIEPGTLYPADQKRANVLRAAGVIAEDDEGQSLPKPSKTDDSDKDKVKTDVPAGGDSDAVDTAKS</sequence>
<gene>
    <name evidence="2" type="ORF">J2T19_000612</name>
</gene>
<organism evidence="2 3">
    <name type="scientific">Paenibacillus tundrae</name>
    <dbReference type="NCBI Taxonomy" id="528187"/>
    <lineage>
        <taxon>Bacteria</taxon>
        <taxon>Bacillati</taxon>
        <taxon>Bacillota</taxon>
        <taxon>Bacilli</taxon>
        <taxon>Bacillales</taxon>
        <taxon>Paenibacillaceae</taxon>
        <taxon>Paenibacillus</taxon>
    </lineage>
</organism>
<dbReference type="RefSeq" id="WP_307212978.1">
    <property type="nucleotide sequence ID" value="NZ_JAUSTI010000001.1"/>
</dbReference>
<proteinExistence type="predicted"/>
<protein>
    <submittedName>
        <fullName evidence="2">Uncharacterized protein</fullName>
    </submittedName>
</protein>
<evidence type="ECO:0000313" key="2">
    <source>
        <dbReference type="EMBL" id="MDQ0169175.1"/>
    </source>
</evidence>
<feature type="compositionally biased region" description="Basic and acidic residues" evidence="1">
    <location>
        <begin position="59"/>
        <end position="71"/>
    </location>
</feature>
<keyword evidence="3" id="KW-1185">Reference proteome</keyword>
<dbReference type="Proteomes" id="UP001233836">
    <property type="component" value="Unassembled WGS sequence"/>
</dbReference>
<dbReference type="EMBL" id="JAUSTI010000001">
    <property type="protein sequence ID" value="MDQ0169175.1"/>
    <property type="molecule type" value="Genomic_DNA"/>
</dbReference>
<reference evidence="2 3" key="1">
    <citation type="submission" date="2023-07" db="EMBL/GenBank/DDBJ databases">
        <title>Sorghum-associated microbial communities from plants grown in Nebraska, USA.</title>
        <authorList>
            <person name="Schachtman D."/>
        </authorList>
    </citation>
    <scope>NUCLEOTIDE SEQUENCE [LARGE SCALE GENOMIC DNA]</scope>
    <source>
        <strain evidence="2 3">DS1314</strain>
    </source>
</reference>
<feature type="region of interest" description="Disordered" evidence="1">
    <location>
        <begin position="45"/>
        <end position="87"/>
    </location>
</feature>
<name>A0ABT9W7Q8_9BACL</name>
<accession>A0ABT9W7Q8</accession>
<evidence type="ECO:0000313" key="3">
    <source>
        <dbReference type="Proteomes" id="UP001233836"/>
    </source>
</evidence>